<dbReference type="EMBL" id="JASCZI010151154">
    <property type="protein sequence ID" value="MED6170284.1"/>
    <property type="molecule type" value="Genomic_DNA"/>
</dbReference>
<evidence type="ECO:0008006" key="3">
    <source>
        <dbReference type="Google" id="ProtNLM"/>
    </source>
</evidence>
<accession>A0ABU6VA57</accession>
<protein>
    <recommendedName>
        <fullName evidence="3">DUF4283 domain-containing protein</fullName>
    </recommendedName>
</protein>
<sequence>MLGSKKLLMIFDTRRSMEEVAGLAFMLNHFIKVRPWTTSEANRSRRVWLKGIGRPLHAWSRENMARIGRIWGPVIYVEDTQDQQYSAFKVMVDIGLGPNIQAMLKVIVEGEEFLIYVKETSGD</sequence>
<dbReference type="Proteomes" id="UP001341840">
    <property type="component" value="Unassembled WGS sequence"/>
</dbReference>
<proteinExistence type="predicted"/>
<organism evidence="1 2">
    <name type="scientific">Stylosanthes scabra</name>
    <dbReference type="NCBI Taxonomy" id="79078"/>
    <lineage>
        <taxon>Eukaryota</taxon>
        <taxon>Viridiplantae</taxon>
        <taxon>Streptophyta</taxon>
        <taxon>Embryophyta</taxon>
        <taxon>Tracheophyta</taxon>
        <taxon>Spermatophyta</taxon>
        <taxon>Magnoliopsida</taxon>
        <taxon>eudicotyledons</taxon>
        <taxon>Gunneridae</taxon>
        <taxon>Pentapetalae</taxon>
        <taxon>rosids</taxon>
        <taxon>fabids</taxon>
        <taxon>Fabales</taxon>
        <taxon>Fabaceae</taxon>
        <taxon>Papilionoideae</taxon>
        <taxon>50 kb inversion clade</taxon>
        <taxon>dalbergioids sensu lato</taxon>
        <taxon>Dalbergieae</taxon>
        <taxon>Pterocarpus clade</taxon>
        <taxon>Stylosanthes</taxon>
    </lineage>
</organism>
<comment type="caution">
    <text evidence="1">The sequence shown here is derived from an EMBL/GenBank/DDBJ whole genome shotgun (WGS) entry which is preliminary data.</text>
</comment>
<evidence type="ECO:0000313" key="2">
    <source>
        <dbReference type="Proteomes" id="UP001341840"/>
    </source>
</evidence>
<reference evidence="1 2" key="1">
    <citation type="journal article" date="2023" name="Plants (Basel)">
        <title>Bridging the Gap: Combining Genomics and Transcriptomics Approaches to Understand Stylosanthes scabra, an Orphan Legume from the Brazilian Caatinga.</title>
        <authorList>
            <person name="Ferreira-Neto J.R.C."/>
            <person name="da Silva M.D."/>
            <person name="Binneck E."/>
            <person name="de Melo N.F."/>
            <person name="da Silva R.H."/>
            <person name="de Melo A.L.T.M."/>
            <person name="Pandolfi V."/>
            <person name="Bustamante F.O."/>
            <person name="Brasileiro-Vidal A.C."/>
            <person name="Benko-Iseppon A.M."/>
        </authorList>
    </citation>
    <scope>NUCLEOTIDE SEQUENCE [LARGE SCALE GENOMIC DNA]</scope>
    <source>
        <tissue evidence="1">Leaves</tissue>
    </source>
</reference>
<gene>
    <name evidence="1" type="ORF">PIB30_029403</name>
</gene>
<evidence type="ECO:0000313" key="1">
    <source>
        <dbReference type="EMBL" id="MED6170284.1"/>
    </source>
</evidence>
<name>A0ABU6VA57_9FABA</name>
<keyword evidence="2" id="KW-1185">Reference proteome</keyword>